<name>A0A812R236_SYMPI</name>
<dbReference type="PROSITE" id="PS50103">
    <property type="entry name" value="ZF_C3H1"/>
    <property type="match status" value="1"/>
</dbReference>
<evidence type="ECO:0000313" key="3">
    <source>
        <dbReference type="EMBL" id="CAE7415460.1"/>
    </source>
</evidence>
<dbReference type="InterPro" id="IPR000571">
    <property type="entry name" value="Znf_CCCH"/>
</dbReference>
<dbReference type="OrthoDB" id="445465at2759"/>
<protein>
    <recommendedName>
        <fullName evidence="2">C3H1-type domain-containing protein</fullName>
    </recommendedName>
</protein>
<evidence type="ECO:0000313" key="4">
    <source>
        <dbReference type="Proteomes" id="UP000649617"/>
    </source>
</evidence>
<evidence type="ECO:0000259" key="2">
    <source>
        <dbReference type="PROSITE" id="PS50103"/>
    </source>
</evidence>
<dbReference type="EMBL" id="CAJNIZ010018762">
    <property type="protein sequence ID" value="CAE7415460.1"/>
    <property type="molecule type" value="Genomic_DNA"/>
</dbReference>
<proteinExistence type="predicted"/>
<comment type="caution">
    <text evidence="3">The sequence shown here is derived from an EMBL/GenBank/DDBJ whole genome shotgun (WGS) entry which is preliminary data.</text>
</comment>
<reference evidence="3" key="1">
    <citation type="submission" date="2021-02" db="EMBL/GenBank/DDBJ databases">
        <authorList>
            <person name="Dougan E. K."/>
            <person name="Rhodes N."/>
            <person name="Thang M."/>
            <person name="Chan C."/>
        </authorList>
    </citation>
    <scope>NUCLEOTIDE SEQUENCE</scope>
</reference>
<organism evidence="3 4">
    <name type="scientific">Symbiodinium pilosum</name>
    <name type="common">Dinoflagellate</name>
    <dbReference type="NCBI Taxonomy" id="2952"/>
    <lineage>
        <taxon>Eukaryota</taxon>
        <taxon>Sar</taxon>
        <taxon>Alveolata</taxon>
        <taxon>Dinophyceae</taxon>
        <taxon>Suessiales</taxon>
        <taxon>Symbiodiniaceae</taxon>
        <taxon>Symbiodinium</taxon>
    </lineage>
</organism>
<feature type="zinc finger region" description="C3H1-type" evidence="1">
    <location>
        <begin position="139"/>
        <end position="166"/>
    </location>
</feature>
<accession>A0A812R236</accession>
<dbReference type="Proteomes" id="UP000649617">
    <property type="component" value="Unassembled WGS sequence"/>
</dbReference>
<dbReference type="AlphaFoldDB" id="A0A812R236"/>
<feature type="domain" description="C3H1-type" evidence="2">
    <location>
        <begin position="139"/>
        <end position="166"/>
    </location>
</feature>
<keyword evidence="1" id="KW-0479">Metal-binding</keyword>
<keyword evidence="4" id="KW-1185">Reference proteome</keyword>
<dbReference type="GO" id="GO:0008270">
    <property type="term" value="F:zinc ion binding"/>
    <property type="evidence" value="ECO:0007669"/>
    <property type="project" value="UniProtKB-KW"/>
</dbReference>
<evidence type="ECO:0000256" key="1">
    <source>
        <dbReference type="PROSITE-ProRule" id="PRU00723"/>
    </source>
</evidence>
<keyword evidence="1" id="KW-0863">Zinc-finger</keyword>
<gene>
    <name evidence="3" type="ORF">SPIL2461_LOCUS10237</name>
</gene>
<sequence>MDDPPAMEIGNNVMGIPTIQRIMSVHDTALAMAGTAHLARLKHYTTKFLGFLQTRLEPDCGLRVPTVLEAQQADRILWGNIFGLVLEKDWSVDDSIFEYSEIRAKMATLLQPRRGKGGKPNAKGKGQGPQWIKNVTVNGSPKQLCMRWQSGRCLAGTSCPFIHACAYPKSDGSACVSKDHNALGHQATPH</sequence>
<keyword evidence="1" id="KW-0862">Zinc</keyword>